<evidence type="ECO:0000313" key="2">
    <source>
        <dbReference type="Proteomes" id="UP001491310"/>
    </source>
</evidence>
<gene>
    <name evidence="1" type="ORF">WJX75_010043</name>
</gene>
<reference evidence="1 2" key="1">
    <citation type="journal article" date="2024" name="Nat. Commun.">
        <title>Phylogenomics reveals the evolutionary origins of lichenization in chlorophyte algae.</title>
        <authorList>
            <person name="Puginier C."/>
            <person name="Libourel C."/>
            <person name="Otte J."/>
            <person name="Skaloud P."/>
            <person name="Haon M."/>
            <person name="Grisel S."/>
            <person name="Petersen M."/>
            <person name="Berrin J.G."/>
            <person name="Delaux P.M."/>
            <person name="Dal Grande F."/>
            <person name="Keller J."/>
        </authorList>
    </citation>
    <scope>NUCLEOTIDE SEQUENCE [LARGE SCALE GENOMIC DNA]</scope>
    <source>
        <strain evidence="1 2">SAG 216-7</strain>
    </source>
</reference>
<keyword evidence="2" id="KW-1185">Reference proteome</keyword>
<name>A0ABR2YWG9_9CHLO</name>
<accession>A0ABR2YWG9</accession>
<organism evidence="1 2">
    <name type="scientific">Coccomyxa subellipsoidea</name>
    <dbReference type="NCBI Taxonomy" id="248742"/>
    <lineage>
        <taxon>Eukaryota</taxon>
        <taxon>Viridiplantae</taxon>
        <taxon>Chlorophyta</taxon>
        <taxon>core chlorophytes</taxon>
        <taxon>Trebouxiophyceae</taxon>
        <taxon>Trebouxiophyceae incertae sedis</taxon>
        <taxon>Coccomyxaceae</taxon>
        <taxon>Coccomyxa</taxon>
    </lineage>
</organism>
<comment type="caution">
    <text evidence="1">The sequence shown here is derived from an EMBL/GenBank/DDBJ whole genome shotgun (WGS) entry which is preliminary data.</text>
</comment>
<dbReference type="EMBL" id="JALJOT010000004">
    <property type="protein sequence ID" value="KAK9916207.1"/>
    <property type="molecule type" value="Genomic_DNA"/>
</dbReference>
<dbReference type="Proteomes" id="UP001491310">
    <property type="component" value="Unassembled WGS sequence"/>
</dbReference>
<proteinExistence type="predicted"/>
<sequence>MLAFANNTSRTTATKALASNGSNQADSGSKTLPDDGEIAGSFCFGEAIIQLQLTRGIVRAFTIDTMSTIWKTLVRQMILSLNNLDNAPWDSCFLPYVEEAVYEGVVFLWVLGDFNPRMLQALTTCNVEAPRAASSSSSGNAVDWPAILVRMQLTRRQVEQLVACRRTLINEVAILAVEWDRLWAQLKDIEDVGENAEGSVIRFGEVAALTTQLCANVHAINTCRHFYLSYVYTRTAQFFVASNPMGPDILSLMAFLAIQADEPSTSELLRMAEPGASGGEGTSSGPSLCVAVDWRQALMQPLSVLHGRRTRMDT</sequence>
<evidence type="ECO:0000313" key="1">
    <source>
        <dbReference type="EMBL" id="KAK9916207.1"/>
    </source>
</evidence>
<protein>
    <submittedName>
        <fullName evidence="1">Uncharacterized protein</fullName>
    </submittedName>
</protein>